<dbReference type="GO" id="GO:0004672">
    <property type="term" value="F:protein kinase activity"/>
    <property type="evidence" value="ECO:0007669"/>
    <property type="project" value="InterPro"/>
</dbReference>
<dbReference type="AlphaFoldDB" id="A2DZE9"/>
<dbReference type="PANTHER" id="PTHR24362">
    <property type="entry name" value="SERINE/THREONINE-PROTEIN KINASE NEK"/>
    <property type="match status" value="1"/>
</dbReference>
<keyword evidence="3" id="KW-1185">Reference proteome</keyword>
<sequence length="306" mass="35294">MIINDAEIEDDLKQHGYQVVRLIASSSVAKHFEVSNAKGFTFDVKVYNHAAASNIIDYYNNEKDILGTLIHPNIVETFDFFQTQNYSYLVFELCRDLSLESIVSSTRKCSEKNVYVYLSQLIQGIEYLHSNNIVHNNLNPSTIHFDRFGRIKIVDFDYASISYKQNSDRCPHSRYSFSPETYSGKPYDPRASDVWSFGAISYYLLSGQYPWSNNSEISYSDSLESSMKNLYGKYDEKLIQLILDCLSEDPSKRPLASVANSFFMYTEKQYPISKKFIRKQNSNQSISKIKRNSSSPQFRACSSLYK</sequence>
<dbReference type="Pfam" id="PF00069">
    <property type="entry name" value="Pkinase"/>
    <property type="match status" value="1"/>
</dbReference>
<dbReference type="InParanoid" id="A2DZE9"/>
<dbReference type="EMBL" id="DS113273">
    <property type="protein sequence ID" value="EAY14278.1"/>
    <property type="molecule type" value="Genomic_DNA"/>
</dbReference>
<dbReference type="STRING" id="5722.A2DZE9"/>
<dbReference type="VEuPathDB" id="TrichDB:TVAGG3_1016780"/>
<feature type="domain" description="Protein kinase" evidence="1">
    <location>
        <begin position="17"/>
        <end position="263"/>
    </location>
</feature>
<keyword evidence="2" id="KW-0418">Kinase</keyword>
<proteinExistence type="predicted"/>
<dbReference type="KEGG" id="tva:4772266"/>
<dbReference type="CDD" id="cd00180">
    <property type="entry name" value="PKc"/>
    <property type="match status" value="1"/>
</dbReference>
<dbReference type="SUPFAM" id="SSF56112">
    <property type="entry name" value="Protein kinase-like (PK-like)"/>
    <property type="match status" value="1"/>
</dbReference>
<protein>
    <submittedName>
        <fullName evidence="2">CAMK family protein kinase</fullName>
    </submittedName>
</protein>
<dbReference type="eggNOG" id="KOG0583">
    <property type="taxonomic scope" value="Eukaryota"/>
</dbReference>
<evidence type="ECO:0000313" key="2">
    <source>
        <dbReference type="EMBL" id="EAY14278.1"/>
    </source>
</evidence>
<accession>A2DZE9</accession>
<dbReference type="GO" id="GO:0005524">
    <property type="term" value="F:ATP binding"/>
    <property type="evidence" value="ECO:0007669"/>
    <property type="project" value="InterPro"/>
</dbReference>
<dbReference type="InterPro" id="IPR011009">
    <property type="entry name" value="Kinase-like_dom_sf"/>
</dbReference>
<organism evidence="2 3">
    <name type="scientific">Trichomonas vaginalis (strain ATCC PRA-98 / G3)</name>
    <dbReference type="NCBI Taxonomy" id="412133"/>
    <lineage>
        <taxon>Eukaryota</taxon>
        <taxon>Metamonada</taxon>
        <taxon>Parabasalia</taxon>
        <taxon>Trichomonadida</taxon>
        <taxon>Trichomonadidae</taxon>
        <taxon>Trichomonas</taxon>
    </lineage>
</organism>
<dbReference type="PROSITE" id="PS50011">
    <property type="entry name" value="PROTEIN_KINASE_DOM"/>
    <property type="match status" value="1"/>
</dbReference>
<gene>
    <name evidence="2" type="ORF">TVAG_487210</name>
</gene>
<dbReference type="OrthoDB" id="4062651at2759"/>
<evidence type="ECO:0000313" key="3">
    <source>
        <dbReference type="Proteomes" id="UP000001542"/>
    </source>
</evidence>
<dbReference type="FunFam" id="1.10.510.10:FF:000984">
    <property type="entry name" value="CAMK family protein kinase"/>
    <property type="match status" value="1"/>
</dbReference>
<reference evidence="2" key="1">
    <citation type="submission" date="2006-10" db="EMBL/GenBank/DDBJ databases">
        <authorList>
            <person name="Amadeo P."/>
            <person name="Zhao Q."/>
            <person name="Wortman J."/>
            <person name="Fraser-Liggett C."/>
            <person name="Carlton J."/>
        </authorList>
    </citation>
    <scope>NUCLEOTIDE SEQUENCE</scope>
    <source>
        <strain evidence="2">G3</strain>
    </source>
</reference>
<dbReference type="VEuPathDB" id="TrichDB:TVAG_487210"/>
<dbReference type="SMR" id="A2DZE9"/>
<keyword evidence="2" id="KW-0808">Transferase</keyword>
<reference evidence="2" key="2">
    <citation type="journal article" date="2007" name="Science">
        <title>Draft genome sequence of the sexually transmitted pathogen Trichomonas vaginalis.</title>
        <authorList>
            <person name="Carlton J.M."/>
            <person name="Hirt R.P."/>
            <person name="Silva J.C."/>
            <person name="Delcher A.L."/>
            <person name="Schatz M."/>
            <person name="Zhao Q."/>
            <person name="Wortman J.R."/>
            <person name="Bidwell S.L."/>
            <person name="Alsmark U.C.M."/>
            <person name="Besteiro S."/>
            <person name="Sicheritz-Ponten T."/>
            <person name="Noel C.J."/>
            <person name="Dacks J.B."/>
            <person name="Foster P.G."/>
            <person name="Simillion C."/>
            <person name="Van de Peer Y."/>
            <person name="Miranda-Saavedra D."/>
            <person name="Barton G.J."/>
            <person name="Westrop G.D."/>
            <person name="Mueller S."/>
            <person name="Dessi D."/>
            <person name="Fiori P.L."/>
            <person name="Ren Q."/>
            <person name="Paulsen I."/>
            <person name="Zhang H."/>
            <person name="Bastida-Corcuera F.D."/>
            <person name="Simoes-Barbosa A."/>
            <person name="Brown M.T."/>
            <person name="Hayes R.D."/>
            <person name="Mukherjee M."/>
            <person name="Okumura C.Y."/>
            <person name="Schneider R."/>
            <person name="Smith A.J."/>
            <person name="Vanacova S."/>
            <person name="Villalvazo M."/>
            <person name="Haas B.J."/>
            <person name="Pertea M."/>
            <person name="Feldblyum T.V."/>
            <person name="Utterback T.R."/>
            <person name="Shu C.L."/>
            <person name="Osoegawa K."/>
            <person name="de Jong P.J."/>
            <person name="Hrdy I."/>
            <person name="Horvathova L."/>
            <person name="Zubacova Z."/>
            <person name="Dolezal P."/>
            <person name="Malik S.B."/>
            <person name="Logsdon J.M. Jr."/>
            <person name="Henze K."/>
            <person name="Gupta A."/>
            <person name="Wang C.C."/>
            <person name="Dunne R.L."/>
            <person name="Upcroft J.A."/>
            <person name="Upcroft P."/>
            <person name="White O."/>
            <person name="Salzberg S.L."/>
            <person name="Tang P."/>
            <person name="Chiu C.-H."/>
            <person name="Lee Y.-S."/>
            <person name="Embley T.M."/>
            <person name="Coombs G.H."/>
            <person name="Mottram J.C."/>
            <person name="Tachezy J."/>
            <person name="Fraser-Liggett C.M."/>
            <person name="Johnson P.J."/>
        </authorList>
    </citation>
    <scope>NUCLEOTIDE SEQUENCE [LARGE SCALE GENOMIC DNA]</scope>
    <source>
        <strain evidence="2">G3</strain>
    </source>
</reference>
<evidence type="ECO:0000259" key="1">
    <source>
        <dbReference type="PROSITE" id="PS50011"/>
    </source>
</evidence>
<dbReference type="Gene3D" id="1.10.510.10">
    <property type="entry name" value="Transferase(Phosphotransferase) domain 1"/>
    <property type="match status" value="1"/>
</dbReference>
<dbReference type="InterPro" id="IPR000719">
    <property type="entry name" value="Prot_kinase_dom"/>
</dbReference>
<dbReference type="RefSeq" id="XP_001326501.1">
    <property type="nucleotide sequence ID" value="XM_001326466.1"/>
</dbReference>
<dbReference type="Proteomes" id="UP000001542">
    <property type="component" value="Unassembled WGS sequence"/>
</dbReference>
<name>A2DZE9_TRIV3</name>
<dbReference type="PANTHER" id="PTHR24362:SF309">
    <property type="entry name" value="PROTEIN KINASE DOMAIN-CONTAINING PROTEIN"/>
    <property type="match status" value="1"/>
</dbReference>
<dbReference type="SMART" id="SM00220">
    <property type="entry name" value="S_TKc"/>
    <property type="match status" value="1"/>
</dbReference>